<accession>E9EII5</accession>
<dbReference type="InParanoid" id="E9EII5"/>
<dbReference type="HOGENOM" id="CLU_175489_0_0_1"/>
<gene>
    <name evidence="2" type="ORF">MAC_09683</name>
</gene>
<name>E9EII5_METAQ</name>
<dbReference type="EMBL" id="GL698641">
    <property type="protein sequence ID" value="EFY84275.1"/>
    <property type="molecule type" value="Genomic_DNA"/>
</dbReference>
<dbReference type="AlphaFoldDB" id="E9EII5"/>
<protein>
    <recommendedName>
        <fullName evidence="1">DUF7709 domain-containing protein</fullName>
    </recommendedName>
</protein>
<dbReference type="Proteomes" id="UP000002499">
    <property type="component" value="Unassembled WGS sequence"/>
</dbReference>
<dbReference type="STRING" id="655827.E9EII5"/>
<dbReference type="eggNOG" id="ENOG502SYB4">
    <property type="taxonomic scope" value="Eukaryota"/>
</dbReference>
<dbReference type="InterPro" id="IPR056126">
    <property type="entry name" value="DUF7709"/>
</dbReference>
<evidence type="ECO:0000259" key="1">
    <source>
        <dbReference type="Pfam" id="PF24813"/>
    </source>
</evidence>
<feature type="domain" description="DUF7709" evidence="1">
    <location>
        <begin position="6"/>
        <end position="101"/>
    </location>
</feature>
<reference evidence="2 3" key="1">
    <citation type="journal article" date="2011" name="PLoS Genet.">
        <title>Genome sequencing and comparative transcriptomics of the model entomopathogenic fungi Metarhizium anisopliae and M. acridum.</title>
        <authorList>
            <person name="Gao Q."/>
            <person name="Jin K."/>
            <person name="Ying S.H."/>
            <person name="Zhang Y."/>
            <person name="Xiao G."/>
            <person name="Shang Y."/>
            <person name="Duan Z."/>
            <person name="Hu X."/>
            <person name="Xie X.Q."/>
            <person name="Zhou G."/>
            <person name="Peng G."/>
            <person name="Luo Z."/>
            <person name="Huang W."/>
            <person name="Wang B."/>
            <person name="Fang W."/>
            <person name="Wang S."/>
            <person name="Zhong Y."/>
            <person name="Ma L.J."/>
            <person name="St Leger R.J."/>
            <person name="Zhao G.P."/>
            <person name="Pei Y."/>
            <person name="Feng M.G."/>
            <person name="Xia Y."/>
            <person name="Wang C."/>
        </authorList>
    </citation>
    <scope>NUCLEOTIDE SEQUENCE [LARGE SCALE GENOMIC DNA]</scope>
    <source>
        <strain evidence="2 3">CQMa 102</strain>
    </source>
</reference>
<proteinExistence type="predicted"/>
<evidence type="ECO:0000313" key="3">
    <source>
        <dbReference type="Proteomes" id="UP000002499"/>
    </source>
</evidence>
<dbReference type="GeneID" id="19253994"/>
<dbReference type="OrthoDB" id="2359405at2759"/>
<sequence length="103" mass="11106">MSSTQSLQDINNQTMGTLAKSFPIVTLPNGDKLPTGTVGALIVNIKAYDAGDEHQRKALEPAIKAAIPVLRKVGMFDIFPEDDWIKGESAGRALVGKLAKEER</sequence>
<dbReference type="OMA" id="LFRPEEW"/>
<evidence type="ECO:0000313" key="2">
    <source>
        <dbReference type="EMBL" id="EFY84275.1"/>
    </source>
</evidence>
<keyword evidence="3" id="KW-1185">Reference proteome</keyword>
<dbReference type="Pfam" id="PF24813">
    <property type="entry name" value="DUF7709"/>
    <property type="match status" value="1"/>
</dbReference>
<dbReference type="KEGG" id="maw:19253994"/>
<dbReference type="RefSeq" id="XP_007816023.1">
    <property type="nucleotide sequence ID" value="XM_007817832.1"/>
</dbReference>
<organism evidence="3">
    <name type="scientific">Metarhizium acridum (strain CQMa 102)</name>
    <dbReference type="NCBI Taxonomy" id="655827"/>
    <lineage>
        <taxon>Eukaryota</taxon>
        <taxon>Fungi</taxon>
        <taxon>Dikarya</taxon>
        <taxon>Ascomycota</taxon>
        <taxon>Pezizomycotina</taxon>
        <taxon>Sordariomycetes</taxon>
        <taxon>Hypocreomycetidae</taxon>
        <taxon>Hypocreales</taxon>
        <taxon>Clavicipitaceae</taxon>
        <taxon>Metarhizium</taxon>
    </lineage>
</organism>